<comment type="similarity">
    <text evidence="1">Belongs to the SIMIBI class G3E GTPase family. HypB/HupM subfamily.</text>
</comment>
<dbReference type="GO" id="GO:0016151">
    <property type="term" value="F:nickel cation binding"/>
    <property type="evidence" value="ECO:0007669"/>
    <property type="project" value="InterPro"/>
</dbReference>
<evidence type="ECO:0000256" key="3">
    <source>
        <dbReference type="ARBA" id="ARBA00022723"/>
    </source>
</evidence>
<keyword evidence="5" id="KW-0378">Hydrolase</keyword>
<keyword evidence="2" id="KW-0533">Nickel</keyword>
<dbReference type="PATRIC" id="fig|1679444.3.peg.2663"/>
<evidence type="ECO:0000256" key="4">
    <source>
        <dbReference type="ARBA" id="ARBA00022741"/>
    </source>
</evidence>
<keyword evidence="3" id="KW-0479">Metal-binding</keyword>
<keyword evidence="10" id="KW-1185">Reference proteome</keyword>
<dbReference type="OrthoDB" id="9802035at2"/>
<dbReference type="Proteomes" id="UP000176204">
    <property type="component" value="Chromosome I"/>
</dbReference>
<feature type="domain" description="CobW/HypB/UreG nucleotide-binding" evidence="8">
    <location>
        <begin position="64"/>
        <end position="224"/>
    </location>
</feature>
<dbReference type="SUPFAM" id="SSF52540">
    <property type="entry name" value="P-loop containing nucleoside triphosphate hydrolases"/>
    <property type="match status" value="1"/>
</dbReference>
<dbReference type="PIRSF" id="PIRSF005624">
    <property type="entry name" value="Ni-bind_GTPase"/>
    <property type="match status" value="1"/>
</dbReference>
<dbReference type="InterPro" id="IPR004392">
    <property type="entry name" value="Hyd_mat_HypB"/>
</dbReference>
<evidence type="ECO:0000256" key="6">
    <source>
        <dbReference type="ARBA" id="ARBA00022833"/>
    </source>
</evidence>
<organism evidence="9 10">
    <name type="scientific">Akkermansia glycaniphila</name>
    <dbReference type="NCBI Taxonomy" id="1679444"/>
    <lineage>
        <taxon>Bacteria</taxon>
        <taxon>Pseudomonadati</taxon>
        <taxon>Verrucomicrobiota</taxon>
        <taxon>Verrucomicrobiia</taxon>
        <taxon>Verrucomicrobiales</taxon>
        <taxon>Akkermansiaceae</taxon>
        <taxon>Akkermansia</taxon>
    </lineage>
</organism>
<dbReference type="KEGG" id="agl:PYTT_0848"/>
<protein>
    <submittedName>
        <fullName evidence="9">Hypb: hydrogenase accessory protein hypb</fullName>
    </submittedName>
</protein>
<evidence type="ECO:0000256" key="7">
    <source>
        <dbReference type="ARBA" id="ARBA00023134"/>
    </source>
</evidence>
<name>A0A1C7PCP0_9BACT</name>
<keyword evidence="4" id="KW-0547">Nucleotide-binding</keyword>
<dbReference type="CDD" id="cd05390">
    <property type="entry name" value="HypB"/>
    <property type="match status" value="1"/>
</dbReference>
<dbReference type="AlphaFoldDB" id="A0A1C7PCP0"/>
<dbReference type="InterPro" id="IPR027417">
    <property type="entry name" value="P-loop_NTPase"/>
</dbReference>
<accession>A0A1C7PCP0</accession>
<evidence type="ECO:0000313" key="9">
    <source>
        <dbReference type="EMBL" id="SEH80080.1"/>
    </source>
</evidence>
<dbReference type="GO" id="GO:0051604">
    <property type="term" value="P:protein maturation"/>
    <property type="evidence" value="ECO:0007669"/>
    <property type="project" value="InterPro"/>
</dbReference>
<keyword evidence="7" id="KW-0342">GTP-binding</keyword>
<evidence type="ECO:0000259" key="8">
    <source>
        <dbReference type="Pfam" id="PF02492"/>
    </source>
</evidence>
<dbReference type="RefSeq" id="WP_067774842.1">
    <property type="nucleotide sequence ID" value="NZ_LIGX01000019.1"/>
</dbReference>
<proteinExistence type="inferred from homology"/>
<dbReference type="PANTHER" id="PTHR30134:SF2">
    <property type="entry name" value="HYDROGENASE MATURATION FACTOR HYPB"/>
    <property type="match status" value="1"/>
</dbReference>
<dbReference type="Gene3D" id="3.40.50.300">
    <property type="entry name" value="P-loop containing nucleotide triphosphate hydrolases"/>
    <property type="match status" value="1"/>
</dbReference>
<dbReference type="NCBIfam" id="TIGR00073">
    <property type="entry name" value="hypB"/>
    <property type="match status" value="1"/>
</dbReference>
<evidence type="ECO:0000256" key="5">
    <source>
        <dbReference type="ARBA" id="ARBA00022801"/>
    </source>
</evidence>
<dbReference type="GO" id="GO:0003924">
    <property type="term" value="F:GTPase activity"/>
    <property type="evidence" value="ECO:0007669"/>
    <property type="project" value="InterPro"/>
</dbReference>
<gene>
    <name evidence="9" type="ORF">PYTT_0848</name>
</gene>
<reference evidence="10" key="1">
    <citation type="submission" date="2016-09" db="EMBL/GenBank/DDBJ databases">
        <authorList>
            <person name="Koehorst J."/>
        </authorList>
    </citation>
    <scope>NUCLEOTIDE SEQUENCE [LARGE SCALE GENOMIC DNA]</scope>
</reference>
<dbReference type="Pfam" id="PF02492">
    <property type="entry name" value="cobW"/>
    <property type="match status" value="1"/>
</dbReference>
<dbReference type="EMBL" id="LT629973">
    <property type="protein sequence ID" value="SEH80080.1"/>
    <property type="molecule type" value="Genomic_DNA"/>
</dbReference>
<sequence length="260" mass="27946">MCKQCGCGEGGRVQINGCDAGTHTHGHEHASHHHTGELNIPLLDANARQAERNRGYFEAKNIGVVNIFSSPGSGKTTLIGETVRRLAGNHRIAVIVGDLATDNDAKRLQQTGVPVIQITTGTMCHLDAGMIAEALKRLDTDHLDLLIIENVGNLVCPADYDLGEALRVVLLSTTEGEDKPLKYPPMFHTADIAVITKTDIAEAAGFDRRQALASLEKIAHHAAVCEVSARTGQGMDAWCDELVHALSHKTAAFSHTHAHH</sequence>
<evidence type="ECO:0000256" key="2">
    <source>
        <dbReference type="ARBA" id="ARBA00022596"/>
    </source>
</evidence>
<evidence type="ECO:0000256" key="1">
    <source>
        <dbReference type="ARBA" id="ARBA00006211"/>
    </source>
</evidence>
<dbReference type="InterPro" id="IPR003495">
    <property type="entry name" value="CobW/HypB/UreG_nucleotide-bd"/>
</dbReference>
<keyword evidence="6" id="KW-0862">Zinc</keyword>
<dbReference type="GO" id="GO:0005525">
    <property type="term" value="F:GTP binding"/>
    <property type="evidence" value="ECO:0007669"/>
    <property type="project" value="UniProtKB-KW"/>
</dbReference>
<dbReference type="PANTHER" id="PTHR30134">
    <property type="entry name" value="HYDROGENASE PROTEIN ASSEMBLY PROTEIN, NICKEL CHAPERONE"/>
    <property type="match status" value="1"/>
</dbReference>
<evidence type="ECO:0000313" key="10">
    <source>
        <dbReference type="Proteomes" id="UP000176204"/>
    </source>
</evidence>
<dbReference type="GO" id="GO:0008270">
    <property type="term" value="F:zinc ion binding"/>
    <property type="evidence" value="ECO:0007669"/>
    <property type="project" value="TreeGrafter"/>
</dbReference>
<dbReference type="STRING" id="1679444.PYTT_0848"/>